<evidence type="ECO:0000256" key="15">
    <source>
        <dbReference type="SAM" id="Coils"/>
    </source>
</evidence>
<keyword evidence="6" id="KW-0808">Transferase</keyword>
<evidence type="ECO:0000256" key="1">
    <source>
        <dbReference type="ARBA" id="ARBA00000085"/>
    </source>
</evidence>
<keyword evidence="20" id="KW-1185">Reference proteome</keyword>
<keyword evidence="14" id="KW-0131">Cell cycle</keyword>
<feature type="transmembrane region" description="Helical" evidence="16">
    <location>
        <begin position="295"/>
        <end position="314"/>
    </location>
</feature>
<evidence type="ECO:0000256" key="6">
    <source>
        <dbReference type="ARBA" id="ARBA00022679"/>
    </source>
</evidence>
<evidence type="ECO:0000313" key="19">
    <source>
        <dbReference type="EMBL" id="AGB03331.1"/>
    </source>
</evidence>
<dbReference type="GO" id="GO:0000155">
    <property type="term" value="F:phosphorelay sensor kinase activity"/>
    <property type="evidence" value="ECO:0007669"/>
    <property type="project" value="InterPro"/>
</dbReference>
<proteinExistence type="predicted"/>
<protein>
    <recommendedName>
        <fullName evidence="3">histidine kinase</fullName>
        <ecNumber evidence="3">2.7.13.3</ecNumber>
    </recommendedName>
</protein>
<keyword evidence="5" id="KW-0597">Phosphoprotein</keyword>
<evidence type="ECO:0000256" key="5">
    <source>
        <dbReference type="ARBA" id="ARBA00022553"/>
    </source>
</evidence>
<dbReference type="SMART" id="SM00387">
    <property type="entry name" value="HATPase_c"/>
    <property type="match status" value="1"/>
</dbReference>
<evidence type="ECO:0000256" key="8">
    <source>
        <dbReference type="ARBA" id="ARBA00022741"/>
    </source>
</evidence>
<dbReference type="eggNOG" id="arCOG02376">
    <property type="taxonomic scope" value="Archaea"/>
</dbReference>
<evidence type="ECO:0000256" key="16">
    <source>
        <dbReference type="SAM" id="Phobius"/>
    </source>
</evidence>
<dbReference type="EC" id="2.7.13.3" evidence="3"/>
<dbReference type="GO" id="GO:0005886">
    <property type="term" value="C:plasma membrane"/>
    <property type="evidence" value="ECO:0007669"/>
    <property type="project" value="UniProtKB-SubCell"/>
</dbReference>
<evidence type="ECO:0000256" key="12">
    <source>
        <dbReference type="ARBA" id="ARBA00023012"/>
    </source>
</evidence>
<evidence type="ECO:0000256" key="14">
    <source>
        <dbReference type="ARBA" id="ARBA00023306"/>
    </source>
</evidence>
<keyword evidence="9 19" id="KW-0418">Kinase</keyword>
<dbReference type="CDD" id="cd16922">
    <property type="entry name" value="HATPase_EvgS-ArcB-TorS-like"/>
    <property type="match status" value="1"/>
</dbReference>
<keyword evidence="13 16" id="KW-0472">Membrane</keyword>
<evidence type="ECO:0000259" key="17">
    <source>
        <dbReference type="PROSITE" id="PS50109"/>
    </source>
</evidence>
<reference evidence="20" key="1">
    <citation type="submission" date="2011-12" db="EMBL/GenBank/DDBJ databases">
        <title>Complete sequence of Methanoregula formicicum SMSP.</title>
        <authorList>
            <person name="Lucas S."/>
            <person name="Han J."/>
            <person name="Lapidus A."/>
            <person name="Cheng J.-F."/>
            <person name="Goodwin L."/>
            <person name="Pitluck S."/>
            <person name="Peters L."/>
            <person name="Ovchinnikova G."/>
            <person name="Teshima H."/>
            <person name="Detter J.C."/>
            <person name="Han C."/>
            <person name="Tapia R."/>
            <person name="Land M."/>
            <person name="Hauser L."/>
            <person name="Kyrpides N."/>
            <person name="Ivanova N."/>
            <person name="Pagani I."/>
            <person name="Imachi H."/>
            <person name="Tamaki H."/>
            <person name="Sekiguchi Y."/>
            <person name="Kamagata Y."/>
            <person name="Cadillo-Quiroz H."/>
            <person name="Zinder S."/>
            <person name="Liu W.-T."/>
            <person name="Woyke T."/>
        </authorList>
    </citation>
    <scope>NUCLEOTIDE SEQUENCE [LARGE SCALE GENOMIC DNA]</scope>
    <source>
        <strain evidence="20">DSM 22288 / NBRC 105244 / SMSP</strain>
    </source>
</reference>
<gene>
    <name evidence="19" type="ordered locus">Metfor_2327</name>
</gene>
<dbReference type="GeneID" id="14309719"/>
<evidence type="ECO:0000256" key="2">
    <source>
        <dbReference type="ARBA" id="ARBA00004651"/>
    </source>
</evidence>
<comment type="subcellular location">
    <subcellularLocation>
        <location evidence="2">Cell membrane</location>
        <topology evidence="2">Multi-pass membrane protein</topology>
    </subcellularLocation>
</comment>
<evidence type="ECO:0000256" key="11">
    <source>
        <dbReference type="ARBA" id="ARBA00022989"/>
    </source>
</evidence>
<dbReference type="SUPFAM" id="SSF103190">
    <property type="entry name" value="Sensory domain-like"/>
    <property type="match status" value="1"/>
</dbReference>
<dbReference type="EMBL" id="CP003167">
    <property type="protein sequence ID" value="AGB03331.1"/>
    <property type="molecule type" value="Genomic_DNA"/>
</dbReference>
<dbReference type="Gene3D" id="6.10.340.10">
    <property type="match status" value="1"/>
</dbReference>
<dbReference type="RefSeq" id="WP_015286294.1">
    <property type="nucleotide sequence ID" value="NC_019943.1"/>
</dbReference>
<dbReference type="CDD" id="cd00082">
    <property type="entry name" value="HisKA"/>
    <property type="match status" value="1"/>
</dbReference>
<dbReference type="GO" id="GO:0009927">
    <property type="term" value="F:histidine phosphotransfer kinase activity"/>
    <property type="evidence" value="ECO:0007669"/>
    <property type="project" value="TreeGrafter"/>
</dbReference>
<evidence type="ECO:0000256" key="4">
    <source>
        <dbReference type="ARBA" id="ARBA00022475"/>
    </source>
</evidence>
<dbReference type="SUPFAM" id="SSF55874">
    <property type="entry name" value="ATPase domain of HSP90 chaperone/DNA topoisomerase II/histidine kinase"/>
    <property type="match status" value="1"/>
</dbReference>
<dbReference type="KEGG" id="mfo:Metfor_2327"/>
<dbReference type="SUPFAM" id="SSF47384">
    <property type="entry name" value="Homodimeric domain of signal transducing histidine kinase"/>
    <property type="match status" value="1"/>
</dbReference>
<dbReference type="HOGENOM" id="CLU_028861_0_0_2"/>
<dbReference type="Pfam" id="PF02743">
    <property type="entry name" value="dCache_1"/>
    <property type="match status" value="1"/>
</dbReference>
<dbReference type="InterPro" id="IPR004358">
    <property type="entry name" value="Sig_transdc_His_kin-like_C"/>
</dbReference>
<keyword evidence="4" id="KW-1003">Cell membrane</keyword>
<dbReference type="CDD" id="cd12913">
    <property type="entry name" value="PDC1_MCP_like"/>
    <property type="match status" value="1"/>
</dbReference>
<dbReference type="PRINTS" id="PR00344">
    <property type="entry name" value="BCTRLSENSOR"/>
</dbReference>
<dbReference type="AlphaFoldDB" id="L0HHT4"/>
<dbReference type="Gene3D" id="1.10.287.130">
    <property type="match status" value="1"/>
</dbReference>
<dbReference type="InterPro" id="IPR003661">
    <property type="entry name" value="HisK_dim/P_dom"/>
</dbReference>
<sequence precursor="true">MSLQSRVLILYLCIAVLVLILIGGVLPATLHKQNLDTVSADSISQLRHIDFALTTFIDEAKHDVAELALNEDVRTREDAGFTQFLNASEETFRYSYSDRELAIIAVLKGYQVSHPYVSSVYMGRENGAFVRSFPRRPTAYDPRERPWYILAKEHPGEVSVTEPYKAVTTDDVNIGIVSPLQHPDGTVYGVVGVDITLVNLTSYITSVGRVGGREMILTDGKGTILAAQDPALLYHPVSDVLGDKTPAFLSSQDGVLVLDGSYLMYYTSPELGWKIGTFVPFTAIEEEINASIQRILLFVLLALVLLSVITILALRYTVIRPLTALTEVSRRIAETGDPEQEIEVTGTGEIATLSRSFRAMVEKIHSEKTGRERALLQLEAYRDHLEEIVAERTRELAQAKEAAESADRLKSAFLATMSHELRTPLNSIIGFSGVLGQELAGPLNDEQKKQLGMISDSAEHLLALINDVLDISKIEAGQLKVEAGAVEARPLLEKAVRTVKPLAEGKNLALDLEIDPGAGTVIADSRRFEQVLLNLLSNAIKFTDKGSVRVRCTAEGAMVRISVTDTGRGIQKEYLERLFRPFTQIETGLSRKYEGTGLGLSISERLVALMGGEITVESEPGRGSTFSFTLPRKRSAS</sequence>
<dbReference type="Gene3D" id="3.30.565.10">
    <property type="entry name" value="Histidine kinase-like ATPase, C-terminal domain"/>
    <property type="match status" value="1"/>
</dbReference>
<evidence type="ECO:0000259" key="18">
    <source>
        <dbReference type="PROSITE" id="PS50885"/>
    </source>
</evidence>
<dbReference type="InterPro" id="IPR036097">
    <property type="entry name" value="HisK_dim/P_sf"/>
</dbReference>
<reference evidence="19 20" key="2">
    <citation type="journal article" date="2014" name="Genome Announc.">
        <title>Complete Genome Sequence of Methanoregula formicica SMSPT, a Mesophilic Hydrogenotrophic Methanogen Isolated from a Methanogenic Upflow Anaerobic Sludge Blanket Reactor.</title>
        <authorList>
            <person name="Yamamoto K."/>
            <person name="Tamaki H."/>
            <person name="Cadillo-Quiroz H."/>
            <person name="Imachi H."/>
            <person name="Kyrpides N."/>
            <person name="Woyke T."/>
            <person name="Goodwin L."/>
            <person name="Zinder S.H."/>
            <person name="Kamagata Y."/>
            <person name="Liu W.T."/>
        </authorList>
    </citation>
    <scope>NUCLEOTIDE SEQUENCE [LARGE SCALE GENOMIC DNA]</scope>
    <source>
        <strain evidence="20">DSM 22288 / NBRC 105244 / SMSP</strain>
    </source>
</reference>
<evidence type="ECO:0000256" key="9">
    <source>
        <dbReference type="ARBA" id="ARBA00022777"/>
    </source>
</evidence>
<feature type="coiled-coil region" evidence="15">
    <location>
        <begin position="371"/>
        <end position="409"/>
    </location>
</feature>
<dbReference type="OrthoDB" id="342253at2157"/>
<feature type="domain" description="HAMP" evidence="18">
    <location>
        <begin position="316"/>
        <end position="369"/>
    </location>
</feature>
<keyword evidence="15" id="KW-0175">Coiled coil</keyword>
<dbReference type="InterPro" id="IPR029151">
    <property type="entry name" value="Sensor-like_sf"/>
</dbReference>
<comment type="catalytic activity">
    <reaction evidence="1">
        <text>ATP + protein L-histidine = ADP + protein N-phospho-L-histidine.</text>
        <dbReference type="EC" id="2.7.13.3"/>
    </reaction>
</comment>
<organism evidence="19 20">
    <name type="scientific">Methanoregula formicica (strain DSM 22288 / NBRC 105244 / SMSP)</name>
    <dbReference type="NCBI Taxonomy" id="593750"/>
    <lineage>
        <taxon>Archaea</taxon>
        <taxon>Methanobacteriati</taxon>
        <taxon>Methanobacteriota</taxon>
        <taxon>Stenosarchaea group</taxon>
        <taxon>Methanomicrobia</taxon>
        <taxon>Methanomicrobiales</taxon>
        <taxon>Methanoregulaceae</taxon>
        <taxon>Methanoregula</taxon>
    </lineage>
</organism>
<dbReference type="InterPro" id="IPR005467">
    <property type="entry name" value="His_kinase_dom"/>
</dbReference>
<dbReference type="PANTHER" id="PTHR43047:SF63">
    <property type="entry name" value="HISTIDINE KINASE"/>
    <property type="match status" value="1"/>
</dbReference>
<dbReference type="SUPFAM" id="SSF158472">
    <property type="entry name" value="HAMP domain-like"/>
    <property type="match status" value="1"/>
</dbReference>
<dbReference type="STRING" id="593750.Metfor_2327"/>
<dbReference type="InterPro" id="IPR036890">
    <property type="entry name" value="HATPase_C_sf"/>
</dbReference>
<dbReference type="PANTHER" id="PTHR43047">
    <property type="entry name" value="TWO-COMPONENT HISTIDINE PROTEIN KINASE"/>
    <property type="match status" value="1"/>
</dbReference>
<dbReference type="FunFam" id="3.30.565.10:FF:000010">
    <property type="entry name" value="Sensor histidine kinase RcsC"/>
    <property type="match status" value="1"/>
</dbReference>
<evidence type="ECO:0000256" key="10">
    <source>
        <dbReference type="ARBA" id="ARBA00022840"/>
    </source>
</evidence>
<dbReference type="SMART" id="SM00388">
    <property type="entry name" value="HisKA"/>
    <property type="match status" value="1"/>
</dbReference>
<dbReference type="FunFam" id="1.10.287.130:FF:000038">
    <property type="entry name" value="Sensory transduction histidine kinase"/>
    <property type="match status" value="1"/>
</dbReference>
<evidence type="ECO:0000256" key="3">
    <source>
        <dbReference type="ARBA" id="ARBA00012438"/>
    </source>
</evidence>
<dbReference type="GO" id="GO:0005524">
    <property type="term" value="F:ATP binding"/>
    <property type="evidence" value="ECO:0007669"/>
    <property type="project" value="UniProtKB-KW"/>
</dbReference>
<keyword evidence="11 16" id="KW-1133">Transmembrane helix</keyword>
<keyword evidence="10" id="KW-0067">ATP-binding</keyword>
<dbReference type="SMART" id="SM00304">
    <property type="entry name" value="HAMP"/>
    <property type="match status" value="1"/>
</dbReference>
<accession>L0HHT4</accession>
<feature type="domain" description="Histidine kinase" evidence="17">
    <location>
        <begin position="416"/>
        <end position="634"/>
    </location>
</feature>
<dbReference type="eggNOG" id="arCOG02362">
    <property type="taxonomic scope" value="Archaea"/>
</dbReference>
<name>L0HHT4_METFS</name>
<evidence type="ECO:0000256" key="13">
    <source>
        <dbReference type="ARBA" id="ARBA00023136"/>
    </source>
</evidence>
<dbReference type="InterPro" id="IPR003660">
    <property type="entry name" value="HAMP_dom"/>
</dbReference>
<evidence type="ECO:0000313" key="20">
    <source>
        <dbReference type="Proteomes" id="UP000010824"/>
    </source>
</evidence>
<dbReference type="Gene3D" id="3.30.450.20">
    <property type="entry name" value="PAS domain"/>
    <property type="match status" value="1"/>
</dbReference>
<keyword evidence="7 16" id="KW-0812">Transmembrane</keyword>
<dbReference type="Proteomes" id="UP000010824">
    <property type="component" value="Chromosome"/>
</dbReference>
<dbReference type="PROSITE" id="PS50885">
    <property type="entry name" value="HAMP"/>
    <property type="match status" value="1"/>
</dbReference>
<evidence type="ECO:0000256" key="7">
    <source>
        <dbReference type="ARBA" id="ARBA00022692"/>
    </source>
</evidence>
<dbReference type="PROSITE" id="PS50109">
    <property type="entry name" value="HIS_KIN"/>
    <property type="match status" value="1"/>
</dbReference>
<dbReference type="InterPro" id="IPR033479">
    <property type="entry name" value="dCache_1"/>
</dbReference>
<dbReference type="Pfam" id="PF00672">
    <property type="entry name" value="HAMP"/>
    <property type="match status" value="1"/>
</dbReference>
<dbReference type="InterPro" id="IPR003594">
    <property type="entry name" value="HATPase_dom"/>
</dbReference>
<dbReference type="CDD" id="cd06225">
    <property type="entry name" value="HAMP"/>
    <property type="match status" value="1"/>
</dbReference>
<keyword evidence="12" id="KW-0902">Two-component regulatory system</keyword>
<dbReference type="Pfam" id="PF00512">
    <property type="entry name" value="HisKA"/>
    <property type="match status" value="1"/>
</dbReference>
<dbReference type="Pfam" id="PF02518">
    <property type="entry name" value="HATPase_c"/>
    <property type="match status" value="1"/>
</dbReference>
<dbReference type="InParanoid" id="L0HHT4"/>
<keyword evidence="8" id="KW-0547">Nucleotide-binding</keyword>